<dbReference type="InterPro" id="IPR036322">
    <property type="entry name" value="WD40_repeat_dom_sf"/>
</dbReference>
<name>L8X7J7_THACA</name>
<dbReference type="InterPro" id="IPR001680">
    <property type="entry name" value="WD40_rpt"/>
</dbReference>
<evidence type="ECO:0000256" key="3">
    <source>
        <dbReference type="PROSITE-ProRule" id="PRU00221"/>
    </source>
</evidence>
<dbReference type="PANTHER" id="PTHR19848">
    <property type="entry name" value="WD40 REPEAT PROTEIN"/>
    <property type="match status" value="1"/>
</dbReference>
<dbReference type="OrthoDB" id="284782at2759"/>
<dbReference type="PROSITE" id="PS50082">
    <property type="entry name" value="WD_REPEATS_2"/>
    <property type="match status" value="1"/>
</dbReference>
<gene>
    <name evidence="4" type="ORF">AG1IA_00903</name>
</gene>
<evidence type="ECO:0000313" key="5">
    <source>
        <dbReference type="Proteomes" id="UP000011668"/>
    </source>
</evidence>
<dbReference type="InterPro" id="IPR015943">
    <property type="entry name" value="WD40/YVTN_repeat-like_dom_sf"/>
</dbReference>
<dbReference type="PROSITE" id="PS50294">
    <property type="entry name" value="WD_REPEATS_REGION"/>
    <property type="match status" value="1"/>
</dbReference>
<protein>
    <submittedName>
        <fullName evidence="4">WD40 domain-containing protein</fullName>
    </submittedName>
</protein>
<keyword evidence="5" id="KW-1185">Reference proteome</keyword>
<dbReference type="Pfam" id="PF00400">
    <property type="entry name" value="WD40"/>
    <property type="match status" value="2"/>
</dbReference>
<keyword evidence="2" id="KW-0677">Repeat</keyword>
<dbReference type="SMART" id="SM00320">
    <property type="entry name" value="WD40"/>
    <property type="match status" value="2"/>
</dbReference>
<organism evidence="4 5">
    <name type="scientific">Thanatephorus cucumeris (strain AG1-IA)</name>
    <name type="common">Rice sheath blight fungus</name>
    <name type="synonym">Rhizoctonia solani</name>
    <dbReference type="NCBI Taxonomy" id="983506"/>
    <lineage>
        <taxon>Eukaryota</taxon>
        <taxon>Fungi</taxon>
        <taxon>Dikarya</taxon>
        <taxon>Basidiomycota</taxon>
        <taxon>Agaricomycotina</taxon>
        <taxon>Agaricomycetes</taxon>
        <taxon>Cantharellales</taxon>
        <taxon>Ceratobasidiaceae</taxon>
        <taxon>Rhizoctonia</taxon>
        <taxon>Rhizoctonia solani AG-1</taxon>
    </lineage>
</organism>
<feature type="repeat" description="WD" evidence="3">
    <location>
        <begin position="27"/>
        <end position="59"/>
    </location>
</feature>
<dbReference type="SUPFAM" id="SSF50978">
    <property type="entry name" value="WD40 repeat-like"/>
    <property type="match status" value="1"/>
</dbReference>
<dbReference type="Proteomes" id="UP000011668">
    <property type="component" value="Unassembled WGS sequence"/>
</dbReference>
<proteinExistence type="predicted"/>
<dbReference type="AlphaFoldDB" id="L8X7J7"/>
<reference evidence="4 5" key="1">
    <citation type="journal article" date="2013" name="Nat. Commun.">
        <title>The evolution and pathogenic mechanisms of the rice sheath blight pathogen.</title>
        <authorList>
            <person name="Zheng A."/>
            <person name="Lin R."/>
            <person name="Xu L."/>
            <person name="Qin P."/>
            <person name="Tang C."/>
            <person name="Ai P."/>
            <person name="Zhang D."/>
            <person name="Liu Y."/>
            <person name="Sun Z."/>
            <person name="Feng H."/>
            <person name="Wang Y."/>
            <person name="Chen Y."/>
            <person name="Liang X."/>
            <person name="Fu R."/>
            <person name="Li Q."/>
            <person name="Zhang J."/>
            <person name="Yu X."/>
            <person name="Xie Z."/>
            <person name="Ding L."/>
            <person name="Guan P."/>
            <person name="Tang J."/>
            <person name="Liang Y."/>
            <person name="Wang S."/>
            <person name="Deng Q."/>
            <person name="Li S."/>
            <person name="Zhu J."/>
            <person name="Wang L."/>
            <person name="Liu H."/>
            <person name="Li P."/>
        </authorList>
    </citation>
    <scope>NUCLEOTIDE SEQUENCE [LARGE SCALE GENOMIC DNA]</scope>
    <source>
        <strain evidence="5">AG-1 IA</strain>
    </source>
</reference>
<accession>L8X7J7</accession>
<keyword evidence="1 3" id="KW-0853">WD repeat</keyword>
<evidence type="ECO:0000256" key="1">
    <source>
        <dbReference type="ARBA" id="ARBA00022574"/>
    </source>
</evidence>
<comment type="caution">
    <text evidence="4">The sequence shown here is derived from an EMBL/GenBank/DDBJ whole genome shotgun (WGS) entry which is preliminary data.</text>
</comment>
<evidence type="ECO:0000256" key="2">
    <source>
        <dbReference type="ARBA" id="ARBA00022737"/>
    </source>
</evidence>
<evidence type="ECO:0000313" key="4">
    <source>
        <dbReference type="EMBL" id="ELU45067.1"/>
    </source>
</evidence>
<dbReference type="HOGENOM" id="CLU_1428879_0_0_1"/>
<dbReference type="PANTHER" id="PTHR19848:SF8">
    <property type="entry name" value="F-BOX AND WD REPEAT DOMAIN CONTAINING 7"/>
    <property type="match status" value="1"/>
</dbReference>
<sequence length="190" mass="20582">MHAVTGHVSGDVRVWSVQSGTIIHELTKVHSKWIRSIALSPSGSKLLTASADGTVYAWDPQSGHGDPWLLGRHQQDARSVVFSPDGTRAISCSRDGSVNPRRPRPTVSGRLRSRLMGHASLQRAKTMRSTCSAHTTALPLSSHLSHTPMRLTWWPSRMTAGTLLLVLMTTPSACGMAEAASCYPALFECI</sequence>
<dbReference type="STRING" id="983506.L8X7J7"/>
<dbReference type="EMBL" id="AFRT01000215">
    <property type="protein sequence ID" value="ELU45067.1"/>
    <property type="molecule type" value="Genomic_DNA"/>
</dbReference>
<dbReference type="Gene3D" id="2.130.10.10">
    <property type="entry name" value="YVTN repeat-like/Quinoprotein amine dehydrogenase"/>
    <property type="match status" value="1"/>
</dbReference>